<evidence type="ECO:0000313" key="1">
    <source>
        <dbReference type="EnsemblMetazoa" id="Aqu2.1.15906_001"/>
    </source>
</evidence>
<reference evidence="1" key="1">
    <citation type="submission" date="2017-05" db="UniProtKB">
        <authorList>
            <consortium name="EnsemblMetazoa"/>
        </authorList>
    </citation>
    <scope>IDENTIFICATION</scope>
</reference>
<accession>A0A1X7TML2</accession>
<dbReference type="AlphaFoldDB" id="A0A1X7TML2"/>
<proteinExistence type="predicted"/>
<dbReference type="InParanoid" id="A0A1X7TML2"/>
<sequence length="146" mass="15557">MQEKEGLTVTATGILYLKKYRLTGTMCVHCELYLSGDGIGNGDFNGEIGDGNDCQDGDHNGADRNSGDCDGNENAKNNCDSDCKRVIDNDSVESRIGDSIMDDFGEDGCVTVNAVLDAADDKSDRECVGIGVEVTLIILPMFLCAC</sequence>
<protein>
    <submittedName>
        <fullName evidence="1">Uncharacterized protein</fullName>
    </submittedName>
</protein>
<dbReference type="EnsemblMetazoa" id="Aqu2.1.15906_001">
    <property type="protein sequence ID" value="Aqu2.1.15906_001"/>
    <property type="gene ID" value="Aqu2.1.15906"/>
</dbReference>
<name>A0A1X7TML2_AMPQE</name>
<organism evidence="1">
    <name type="scientific">Amphimedon queenslandica</name>
    <name type="common">Sponge</name>
    <dbReference type="NCBI Taxonomy" id="400682"/>
    <lineage>
        <taxon>Eukaryota</taxon>
        <taxon>Metazoa</taxon>
        <taxon>Porifera</taxon>
        <taxon>Demospongiae</taxon>
        <taxon>Heteroscleromorpha</taxon>
        <taxon>Haplosclerida</taxon>
        <taxon>Niphatidae</taxon>
        <taxon>Amphimedon</taxon>
    </lineage>
</organism>